<proteinExistence type="predicted"/>
<comment type="caution">
    <text evidence="1">The sequence shown here is derived from an EMBL/GenBank/DDBJ whole genome shotgun (WGS) entry which is preliminary data.</text>
</comment>
<evidence type="ECO:0008006" key="3">
    <source>
        <dbReference type="Google" id="ProtNLM"/>
    </source>
</evidence>
<dbReference type="InterPro" id="IPR021251">
    <property type="entry name" value="DUF2793"/>
</dbReference>
<organism evidence="1 2">
    <name type="scientific">Sphingomonas pseudosanguinis</name>
    <dbReference type="NCBI Taxonomy" id="413712"/>
    <lineage>
        <taxon>Bacteria</taxon>
        <taxon>Pseudomonadati</taxon>
        <taxon>Pseudomonadota</taxon>
        <taxon>Alphaproteobacteria</taxon>
        <taxon>Sphingomonadales</taxon>
        <taxon>Sphingomonadaceae</taxon>
        <taxon>Sphingomonas</taxon>
    </lineage>
</organism>
<sequence>MTDATPRWRLPFLAAGQAQKELTHNEALMLLDLLSNPCVEAVGVNAPPADPTPGQCWVVGDDPMGAWGGQARTLAAWTDGGWRFLSPHAGLSVWSRADRYRCHWDGDGWRRGLVPALAIHIDGKKVVGAQQPAVAIGGGGQVVDSEARLALKAVIGALQAHGLLASG</sequence>
<evidence type="ECO:0000313" key="2">
    <source>
        <dbReference type="Proteomes" id="UP000538670"/>
    </source>
</evidence>
<protein>
    <recommendedName>
        <fullName evidence="3">DUF2793 domain-containing protein</fullName>
    </recommendedName>
</protein>
<evidence type="ECO:0000313" key="1">
    <source>
        <dbReference type="EMBL" id="MBB3877948.1"/>
    </source>
</evidence>
<gene>
    <name evidence="1" type="ORF">GGR48_000351</name>
</gene>
<dbReference type="AlphaFoldDB" id="A0A7W6F1M8"/>
<dbReference type="RefSeq" id="WP_183950180.1">
    <property type="nucleotide sequence ID" value="NZ_JACIDH010000001.1"/>
</dbReference>
<dbReference type="Pfam" id="PF10983">
    <property type="entry name" value="DUF2793"/>
    <property type="match status" value="1"/>
</dbReference>
<accession>A0A7W6F1M8</accession>
<name>A0A7W6F1M8_9SPHN</name>
<keyword evidence="2" id="KW-1185">Reference proteome</keyword>
<reference evidence="1 2" key="1">
    <citation type="submission" date="2020-08" db="EMBL/GenBank/DDBJ databases">
        <title>Genomic Encyclopedia of Type Strains, Phase IV (KMG-IV): sequencing the most valuable type-strain genomes for metagenomic binning, comparative biology and taxonomic classification.</title>
        <authorList>
            <person name="Goeker M."/>
        </authorList>
    </citation>
    <scope>NUCLEOTIDE SEQUENCE [LARGE SCALE GENOMIC DNA]</scope>
    <source>
        <strain evidence="1 2">DSM 19512</strain>
    </source>
</reference>
<dbReference type="EMBL" id="JACIDH010000001">
    <property type="protein sequence ID" value="MBB3877948.1"/>
    <property type="molecule type" value="Genomic_DNA"/>
</dbReference>
<dbReference type="Proteomes" id="UP000538670">
    <property type="component" value="Unassembled WGS sequence"/>
</dbReference>